<feature type="region of interest" description="Disordered" evidence="1">
    <location>
        <begin position="1"/>
        <end position="65"/>
    </location>
</feature>
<accession>A0ABN8J384</accession>
<gene>
    <name evidence="2" type="ORF">IPOD504_LOCUS16237</name>
</gene>
<feature type="region of interest" description="Disordered" evidence="1">
    <location>
        <begin position="205"/>
        <end position="224"/>
    </location>
</feature>
<dbReference type="Proteomes" id="UP000837857">
    <property type="component" value="Chromosome 7"/>
</dbReference>
<sequence length="407" mass="46094">MTTSWAIGGDVTARPATPHFAPHQAPVSGHQELPKAGTRGPEPEPAPNKELTSRSAGASSNPSLHDVIIGTSQMKCYSKSCEALEPNKEDDIMYSNESYSDTVMEKLSLEAAAAKTSDFDFSSILDPTKKTKFSKVLKTFGSLLKKRKKDMIEELSESYTRSTEEEDVKPPSPYRQQVTNYMMHGEEYYHQPPLFPRRAYPPRSPEEIRKEHRRQPSGIDSRNVYPHLPFKHAYDPYPSMMYDPGLHYGAQYPGTSPSYSTTFNPRYSPTQPQVPLCLKEIEVKSMGTQSEKKKSFLEVLKEKMAGPKPQIDPIEEAKGHVARMTKRTGLLNWKNPEKELQMNAANLNLTYKLTQQQLAETDMTIRNAMMKRFFKKRNPFSARNPVLQTLLGKDKPMAEPANLCDQE</sequence>
<evidence type="ECO:0000313" key="3">
    <source>
        <dbReference type="Proteomes" id="UP000837857"/>
    </source>
</evidence>
<dbReference type="EMBL" id="OW152819">
    <property type="protein sequence ID" value="CAH2074752.1"/>
    <property type="molecule type" value="Genomic_DNA"/>
</dbReference>
<feature type="compositionally biased region" description="Polar residues" evidence="1">
    <location>
        <begin position="53"/>
        <end position="63"/>
    </location>
</feature>
<evidence type="ECO:0000313" key="2">
    <source>
        <dbReference type="EMBL" id="CAH2074752.1"/>
    </source>
</evidence>
<name>A0ABN8J384_9NEOP</name>
<reference evidence="2" key="1">
    <citation type="submission" date="2022-03" db="EMBL/GenBank/DDBJ databases">
        <authorList>
            <person name="Martin H S."/>
        </authorList>
    </citation>
    <scope>NUCLEOTIDE SEQUENCE</scope>
</reference>
<protein>
    <submittedName>
        <fullName evidence="2">Uncharacterized protein</fullName>
    </submittedName>
</protein>
<keyword evidence="3" id="KW-1185">Reference proteome</keyword>
<feature type="non-terminal residue" evidence="2">
    <location>
        <position position="407"/>
    </location>
</feature>
<evidence type="ECO:0000256" key="1">
    <source>
        <dbReference type="SAM" id="MobiDB-lite"/>
    </source>
</evidence>
<organism evidence="2 3">
    <name type="scientific">Iphiclides podalirius</name>
    <name type="common">scarce swallowtail</name>
    <dbReference type="NCBI Taxonomy" id="110791"/>
    <lineage>
        <taxon>Eukaryota</taxon>
        <taxon>Metazoa</taxon>
        <taxon>Ecdysozoa</taxon>
        <taxon>Arthropoda</taxon>
        <taxon>Hexapoda</taxon>
        <taxon>Insecta</taxon>
        <taxon>Pterygota</taxon>
        <taxon>Neoptera</taxon>
        <taxon>Endopterygota</taxon>
        <taxon>Lepidoptera</taxon>
        <taxon>Glossata</taxon>
        <taxon>Ditrysia</taxon>
        <taxon>Papilionoidea</taxon>
        <taxon>Papilionidae</taxon>
        <taxon>Papilioninae</taxon>
        <taxon>Iphiclides</taxon>
    </lineage>
</organism>
<proteinExistence type="predicted"/>